<dbReference type="PANTHER" id="PTHR24074">
    <property type="entry name" value="CO-CHAPERONE PROTEIN DJLA"/>
    <property type="match status" value="1"/>
</dbReference>
<dbReference type="Pfam" id="PF00226">
    <property type="entry name" value="DnaJ"/>
    <property type="match status" value="1"/>
</dbReference>
<dbReference type="Proteomes" id="UP001319827">
    <property type="component" value="Chromosome"/>
</dbReference>
<name>A0ABN6DU23_9BACT</name>
<keyword evidence="3" id="KW-1185">Reference proteome</keyword>
<dbReference type="InterPro" id="IPR001623">
    <property type="entry name" value="DnaJ_domain"/>
</dbReference>
<reference evidence="2 3" key="1">
    <citation type="journal article" date="2016" name="C (Basel)">
        <title>Selective Growth of and Electricity Production by Marine Exoelectrogenic Bacteria in Self-Aggregated Hydrogel of Microbially Reduced Graphene Oxide.</title>
        <authorList>
            <person name="Yoshida N."/>
            <person name="Goto Y."/>
            <person name="Miyata Y."/>
        </authorList>
    </citation>
    <scope>NUCLEOTIDE SEQUENCE [LARGE SCALE GENOMIC DNA]</scope>
    <source>
        <strain evidence="2 3">NIT-T3</strain>
    </source>
</reference>
<protein>
    <submittedName>
        <fullName evidence="2">Molecular chaperone DnaJ</fullName>
    </submittedName>
</protein>
<dbReference type="PROSITE" id="PS50076">
    <property type="entry name" value="DNAJ_2"/>
    <property type="match status" value="1"/>
</dbReference>
<dbReference type="RefSeq" id="WP_221251084.1">
    <property type="nucleotide sequence ID" value="NZ_AP024355.1"/>
</dbReference>
<evidence type="ECO:0000313" key="2">
    <source>
        <dbReference type="EMBL" id="BCR03617.1"/>
    </source>
</evidence>
<organism evidence="2 3">
    <name type="scientific">Desulfuromonas versatilis</name>
    <dbReference type="NCBI Taxonomy" id="2802975"/>
    <lineage>
        <taxon>Bacteria</taxon>
        <taxon>Pseudomonadati</taxon>
        <taxon>Thermodesulfobacteriota</taxon>
        <taxon>Desulfuromonadia</taxon>
        <taxon>Desulfuromonadales</taxon>
        <taxon>Desulfuromonadaceae</taxon>
        <taxon>Desulfuromonas</taxon>
    </lineage>
</organism>
<dbReference type="InterPro" id="IPR036869">
    <property type="entry name" value="J_dom_sf"/>
</dbReference>
<gene>
    <name evidence="2" type="ORF">DESUT3_06860</name>
</gene>
<dbReference type="SMART" id="SM00271">
    <property type="entry name" value="DnaJ"/>
    <property type="match status" value="1"/>
</dbReference>
<reference evidence="2 3" key="2">
    <citation type="journal article" date="2021" name="Int. J. Syst. Evol. Microbiol.">
        <title>Isolation and Polyphasic Characterization of Desulfuromonas versatilis sp. Nov., an Electrogenic Bacteria Capable of Versatile Metabolism Isolated from a Graphene Oxide-Reducing Enrichment Culture.</title>
        <authorList>
            <person name="Xie L."/>
            <person name="Yoshida N."/>
            <person name="Ishii S."/>
            <person name="Meng L."/>
        </authorList>
    </citation>
    <scope>NUCLEOTIDE SEQUENCE [LARGE SCALE GENOMIC DNA]</scope>
    <source>
        <strain evidence="2 3">NIT-T3</strain>
    </source>
</reference>
<evidence type="ECO:0000259" key="1">
    <source>
        <dbReference type="PROSITE" id="PS50076"/>
    </source>
</evidence>
<sequence>MDFEELRQALIIFNLSERASLEEIKDRYRELVKRHHPDRETGEDSERIRAITAAYRTLRKYCGQYRYCFSREEFYEQYPVERLRAQFGYDPLWGGRGPEKE</sequence>
<dbReference type="CDD" id="cd06257">
    <property type="entry name" value="DnaJ"/>
    <property type="match status" value="1"/>
</dbReference>
<dbReference type="SUPFAM" id="SSF46565">
    <property type="entry name" value="Chaperone J-domain"/>
    <property type="match status" value="1"/>
</dbReference>
<accession>A0ABN6DU23</accession>
<proteinExistence type="predicted"/>
<dbReference type="EMBL" id="AP024355">
    <property type="protein sequence ID" value="BCR03617.1"/>
    <property type="molecule type" value="Genomic_DNA"/>
</dbReference>
<evidence type="ECO:0000313" key="3">
    <source>
        <dbReference type="Proteomes" id="UP001319827"/>
    </source>
</evidence>
<feature type="domain" description="J" evidence="1">
    <location>
        <begin position="8"/>
        <end position="79"/>
    </location>
</feature>
<dbReference type="Gene3D" id="1.10.287.110">
    <property type="entry name" value="DnaJ domain"/>
    <property type="match status" value="1"/>
</dbReference>
<dbReference type="InterPro" id="IPR050817">
    <property type="entry name" value="DjlA_DnaK_co-chaperone"/>
</dbReference>